<dbReference type="STRING" id="177437.HRM2_24030"/>
<dbReference type="Gene3D" id="1.25.40.10">
    <property type="entry name" value="Tetratricopeptide repeat domain"/>
    <property type="match status" value="5"/>
</dbReference>
<evidence type="ECO:0000256" key="1">
    <source>
        <dbReference type="PROSITE-ProRule" id="PRU00339"/>
    </source>
</evidence>
<dbReference type="HOGENOM" id="CLU_007251_3_0_7"/>
<dbReference type="OrthoDB" id="9766710at2"/>
<feature type="repeat" description="TPR" evidence="1">
    <location>
        <begin position="569"/>
        <end position="602"/>
    </location>
</feature>
<dbReference type="Pfam" id="PF13181">
    <property type="entry name" value="TPR_8"/>
    <property type="match status" value="3"/>
</dbReference>
<name>C0QFT0_DESAH</name>
<dbReference type="KEGG" id="dat:HRM2_24030"/>
<dbReference type="PROSITE" id="PS50005">
    <property type="entry name" value="TPR"/>
    <property type="match status" value="6"/>
</dbReference>
<dbReference type="PANTHER" id="PTHR12558">
    <property type="entry name" value="CELL DIVISION CYCLE 16,23,27"/>
    <property type="match status" value="1"/>
</dbReference>
<accession>C0QFT0</accession>
<feature type="repeat" description="TPR" evidence="1">
    <location>
        <begin position="89"/>
        <end position="122"/>
    </location>
</feature>
<dbReference type="Proteomes" id="UP000000442">
    <property type="component" value="Chromosome"/>
</dbReference>
<dbReference type="InterPro" id="IPR011990">
    <property type="entry name" value="TPR-like_helical_dom_sf"/>
</dbReference>
<keyword evidence="1" id="KW-0802">TPR repeat</keyword>
<dbReference type="AlphaFoldDB" id="C0QFT0"/>
<dbReference type="Pfam" id="PF13432">
    <property type="entry name" value="TPR_16"/>
    <property type="match status" value="1"/>
</dbReference>
<dbReference type="Pfam" id="PF13431">
    <property type="entry name" value="TPR_17"/>
    <property type="match status" value="1"/>
</dbReference>
<proteinExistence type="predicted"/>
<dbReference type="EMBL" id="CP001087">
    <property type="protein sequence ID" value="ACN15498.1"/>
    <property type="molecule type" value="Genomic_DNA"/>
</dbReference>
<dbReference type="GO" id="GO:0051301">
    <property type="term" value="P:cell division"/>
    <property type="evidence" value="ECO:0007669"/>
    <property type="project" value="TreeGrafter"/>
</dbReference>
<dbReference type="eggNOG" id="COG0457">
    <property type="taxonomic scope" value="Bacteria"/>
</dbReference>
<feature type="repeat" description="TPR" evidence="1">
    <location>
        <begin position="157"/>
        <end position="190"/>
    </location>
</feature>
<protein>
    <submittedName>
        <fullName evidence="3">TPR repeat protein</fullName>
    </submittedName>
</protein>
<feature type="repeat" description="TPR" evidence="1">
    <location>
        <begin position="466"/>
        <end position="499"/>
    </location>
</feature>
<sequence>MKCPILTSMTTARIKFIGPNLLPGVEFGRDRQRLPWICLHVVLVLAFLGAGCTQSPKIVKAVESKAIETPAMPAVKPAVSAGEEIEASSYYYYTRSELYKRTGEFDKSIDELLKAVKIDPESSFLMKELIALYLHKKDTTKALETAQDLVAIDPEDTDSLFILAKLKQMLNQISEATDIYQKILQLNPDQENAYLPLGQIYMDADNMDEAFNLYTNMVKHVPDSYAAHFFLGRIHIIRNNPEYAEKEFLKTIKLHPELLEPRFELINIYQTPETKDSIPRIIKLYNEILEIDENNIQAGLELPLFYHYHGEEDKASDMLAAIGKKNMEDPSFIRFASRELLGNKRFNDAAIVFTGMLKGAPEDSTLEFLAGVSYDSLKLTRKAIHHFLKVKPDSEYYKKSIVHIAFSYNENEQTEKAIGFLEVKHRELPEDMDIITYLAAFYEGEEAYEKSINLLNEGINLYPDAVDLFFRLGVVQDKFGQKQACIQSMKRAIELDPDNANALNYLGYTYADLGENLDVAKSLILKALSLKPDDGFITDSLGWVYYKKAQFAEAVSVLEKAVQLTQGDPVIIEHLGDAYQKDNRLEKALEAYKKARSKSKTAMPDLDAKIRNMEEQLNGPR</sequence>
<dbReference type="Pfam" id="PF13174">
    <property type="entry name" value="TPR_6"/>
    <property type="match status" value="1"/>
</dbReference>
<evidence type="ECO:0000256" key="2">
    <source>
        <dbReference type="SAM" id="MobiDB-lite"/>
    </source>
</evidence>
<dbReference type="SUPFAM" id="SSF48452">
    <property type="entry name" value="TPR-like"/>
    <property type="match status" value="3"/>
</dbReference>
<feature type="region of interest" description="Disordered" evidence="2">
    <location>
        <begin position="596"/>
        <end position="621"/>
    </location>
</feature>
<dbReference type="PANTHER" id="PTHR12558:SF44">
    <property type="entry name" value="TETRATRICOPEPTIDE REPEAT-CONTAINING PROTEIN"/>
    <property type="match status" value="1"/>
</dbReference>
<feature type="repeat" description="TPR" evidence="1">
    <location>
        <begin position="225"/>
        <end position="258"/>
    </location>
</feature>
<evidence type="ECO:0000313" key="3">
    <source>
        <dbReference type="EMBL" id="ACN15498.1"/>
    </source>
</evidence>
<organism evidence="3 4">
    <name type="scientific">Desulforapulum autotrophicum (strain ATCC 43914 / DSM 3382 / VKM B-1955 / HRM2)</name>
    <name type="common">Desulfobacterium autotrophicum</name>
    <dbReference type="NCBI Taxonomy" id="177437"/>
    <lineage>
        <taxon>Bacteria</taxon>
        <taxon>Pseudomonadati</taxon>
        <taxon>Thermodesulfobacteriota</taxon>
        <taxon>Desulfobacteria</taxon>
        <taxon>Desulfobacterales</taxon>
        <taxon>Desulfobacteraceae</taxon>
        <taxon>Desulforapulum</taxon>
    </lineage>
</organism>
<feature type="repeat" description="TPR" evidence="1">
    <location>
        <begin position="191"/>
        <end position="224"/>
    </location>
</feature>
<gene>
    <name evidence="3" type="ordered locus">HRM2_24030</name>
</gene>
<reference evidence="3 4" key="1">
    <citation type="journal article" date="2009" name="Environ. Microbiol.">
        <title>Genome sequence of Desulfobacterium autotrophicum HRM2, a marine sulfate reducer oxidizing organic carbon completely to carbon dioxide.</title>
        <authorList>
            <person name="Strittmatter A.W."/>
            <person name="Liesegang H."/>
            <person name="Rabus R."/>
            <person name="Decker I."/>
            <person name="Amann J."/>
            <person name="Andres S."/>
            <person name="Henne A."/>
            <person name="Fricke W.F."/>
            <person name="Martinez-Arias R."/>
            <person name="Bartels D."/>
            <person name="Goesmann A."/>
            <person name="Krause L."/>
            <person name="Puehler A."/>
            <person name="Klenk H.P."/>
            <person name="Richter M."/>
            <person name="Schuler M."/>
            <person name="Gloeckner F.O."/>
            <person name="Meyerdierks A."/>
            <person name="Gottschalk G."/>
            <person name="Amann R."/>
        </authorList>
    </citation>
    <scope>NUCLEOTIDE SEQUENCE [LARGE SCALE GENOMIC DNA]</scope>
    <source>
        <strain evidence="4">ATCC 43914 / DSM 3382 / HRM2</strain>
    </source>
</reference>
<dbReference type="SMART" id="SM00028">
    <property type="entry name" value="TPR"/>
    <property type="match status" value="10"/>
</dbReference>
<dbReference type="InterPro" id="IPR019734">
    <property type="entry name" value="TPR_rpt"/>
</dbReference>
<keyword evidence="4" id="KW-1185">Reference proteome</keyword>
<evidence type="ECO:0000313" key="4">
    <source>
        <dbReference type="Proteomes" id="UP000000442"/>
    </source>
</evidence>